<evidence type="ECO:0000313" key="2">
    <source>
        <dbReference type="EMBL" id="MDE1463984.1"/>
    </source>
</evidence>
<keyword evidence="1" id="KW-0472">Membrane</keyword>
<evidence type="ECO:0000313" key="3">
    <source>
        <dbReference type="Proteomes" id="UP001528823"/>
    </source>
</evidence>
<evidence type="ECO:0000256" key="1">
    <source>
        <dbReference type="SAM" id="Phobius"/>
    </source>
</evidence>
<gene>
    <name evidence="2" type="ORF">ORQ98_18685</name>
</gene>
<comment type="caution">
    <text evidence="2">The sequence shown here is derived from an EMBL/GenBank/DDBJ whole genome shotgun (WGS) entry which is preliminary data.</text>
</comment>
<sequence>MTDSDVDNNKLEESPPSINRKLVYIAILWLPLILSALLFPAMLYTSVLVVFGVFLVVWYSLIAKLIRRPELGQYKVVFIIELVAVSCFLCIAVLAYFLFQMSK</sequence>
<proteinExistence type="predicted"/>
<feature type="transmembrane region" description="Helical" evidence="1">
    <location>
        <begin position="78"/>
        <end position="99"/>
    </location>
</feature>
<organism evidence="2 3">
    <name type="scientific">Spartinivicinus poritis</name>
    <dbReference type="NCBI Taxonomy" id="2994640"/>
    <lineage>
        <taxon>Bacteria</taxon>
        <taxon>Pseudomonadati</taxon>
        <taxon>Pseudomonadota</taxon>
        <taxon>Gammaproteobacteria</taxon>
        <taxon>Oceanospirillales</taxon>
        <taxon>Zooshikellaceae</taxon>
        <taxon>Spartinivicinus</taxon>
    </lineage>
</organism>
<dbReference type="EMBL" id="JAPMOU010000027">
    <property type="protein sequence ID" value="MDE1463984.1"/>
    <property type="molecule type" value="Genomic_DNA"/>
</dbReference>
<feature type="transmembrane region" description="Helical" evidence="1">
    <location>
        <begin position="22"/>
        <end position="41"/>
    </location>
</feature>
<name>A0ABT5UC70_9GAMM</name>
<dbReference type="Proteomes" id="UP001528823">
    <property type="component" value="Unassembled WGS sequence"/>
</dbReference>
<reference evidence="2 3" key="1">
    <citation type="submission" date="2022-11" db="EMBL/GenBank/DDBJ databases">
        <title>Spartinivicinus poritis sp. nov., isolated from scleractinian coral Porites lutea.</title>
        <authorList>
            <person name="Zhang G."/>
            <person name="Cai L."/>
            <person name="Wei Q."/>
        </authorList>
    </citation>
    <scope>NUCLEOTIDE SEQUENCE [LARGE SCALE GENOMIC DNA]</scope>
    <source>
        <strain evidence="2 3">A2-2</strain>
    </source>
</reference>
<keyword evidence="1" id="KW-1133">Transmembrane helix</keyword>
<feature type="transmembrane region" description="Helical" evidence="1">
    <location>
        <begin position="47"/>
        <end position="66"/>
    </location>
</feature>
<protein>
    <submittedName>
        <fullName evidence="2">Uncharacterized protein</fullName>
    </submittedName>
</protein>
<dbReference type="RefSeq" id="WP_274690316.1">
    <property type="nucleotide sequence ID" value="NZ_JAPMOU010000027.1"/>
</dbReference>
<keyword evidence="1" id="KW-0812">Transmembrane</keyword>
<accession>A0ABT5UC70</accession>
<keyword evidence="3" id="KW-1185">Reference proteome</keyword>